<feature type="transmembrane region" description="Helical" evidence="1">
    <location>
        <begin position="293"/>
        <end position="312"/>
    </location>
</feature>
<proteinExistence type="predicted"/>
<feature type="transmembrane region" description="Helical" evidence="1">
    <location>
        <begin position="318"/>
        <end position="339"/>
    </location>
</feature>
<feature type="transmembrane region" description="Helical" evidence="1">
    <location>
        <begin position="12"/>
        <end position="33"/>
    </location>
</feature>
<evidence type="ECO:0000313" key="2">
    <source>
        <dbReference type="EMBL" id="ABD89732.1"/>
    </source>
</evidence>
<accession>Q20YQ4</accession>
<feature type="transmembrane region" description="Helical" evidence="1">
    <location>
        <begin position="259"/>
        <end position="281"/>
    </location>
</feature>
<dbReference type="OrthoDB" id="25954at2"/>
<evidence type="ECO:0000256" key="1">
    <source>
        <dbReference type="SAM" id="Phobius"/>
    </source>
</evidence>
<protein>
    <recommendedName>
        <fullName evidence="3">Glycosyltransferase RgtA/B/C/D-like domain-containing protein</fullName>
    </recommendedName>
</protein>
<feature type="transmembrane region" description="Helical" evidence="1">
    <location>
        <begin position="83"/>
        <end position="103"/>
    </location>
</feature>
<dbReference type="RefSeq" id="WP_011474613.1">
    <property type="nucleotide sequence ID" value="NC_007925.1"/>
</dbReference>
<feature type="transmembrane region" description="Helical" evidence="1">
    <location>
        <begin position="206"/>
        <end position="223"/>
    </location>
</feature>
<keyword evidence="1" id="KW-0472">Membrane</keyword>
<organism evidence="2">
    <name type="scientific">Rhodopseudomonas palustris (strain BisB18)</name>
    <dbReference type="NCBI Taxonomy" id="316056"/>
    <lineage>
        <taxon>Bacteria</taxon>
        <taxon>Pseudomonadati</taxon>
        <taxon>Pseudomonadota</taxon>
        <taxon>Alphaproteobacteria</taxon>
        <taxon>Hyphomicrobiales</taxon>
        <taxon>Nitrobacteraceae</taxon>
        <taxon>Rhodopseudomonas</taxon>
    </lineage>
</organism>
<feature type="transmembrane region" description="Helical" evidence="1">
    <location>
        <begin position="169"/>
        <end position="194"/>
    </location>
</feature>
<keyword evidence="1" id="KW-1133">Transmembrane helix</keyword>
<keyword evidence="1" id="KW-0812">Transmembrane</keyword>
<dbReference type="KEGG" id="rpc:RPC_4208"/>
<evidence type="ECO:0008006" key="3">
    <source>
        <dbReference type="Google" id="ProtNLM"/>
    </source>
</evidence>
<gene>
    <name evidence="2" type="ordered locus">RPC_4208</name>
</gene>
<name>Q20YQ4_RHOPB</name>
<feature type="transmembrane region" description="Helical" evidence="1">
    <location>
        <begin position="351"/>
        <end position="371"/>
    </location>
</feature>
<reference evidence="2" key="1">
    <citation type="submission" date="2006-03" db="EMBL/GenBank/DDBJ databases">
        <title>Complete sequence of Rhodopseudomonas palustris BisB18.</title>
        <authorList>
            <consortium name="US DOE Joint Genome Institute"/>
            <person name="Copeland A."/>
            <person name="Lucas S."/>
            <person name="Lapidus A."/>
            <person name="Barry K."/>
            <person name="Detter J.C."/>
            <person name="Glavina del Rio T."/>
            <person name="Hammon N."/>
            <person name="Israni S."/>
            <person name="Dalin E."/>
            <person name="Tice H."/>
            <person name="Pitluck S."/>
            <person name="Chain P."/>
            <person name="Malfatti S."/>
            <person name="Shin M."/>
            <person name="Vergez L."/>
            <person name="Schmutz J."/>
            <person name="Larimer F."/>
            <person name="Land M."/>
            <person name="Hauser L."/>
            <person name="Pelletier D.A."/>
            <person name="Kyrpides N."/>
            <person name="Anderson I."/>
            <person name="Oda Y."/>
            <person name="Harwood C.S."/>
            <person name="Richardson P."/>
        </authorList>
    </citation>
    <scope>NUCLEOTIDE SEQUENCE [LARGE SCALE GENOMIC DNA]</scope>
    <source>
        <strain evidence="2">BisB18</strain>
    </source>
</reference>
<feature type="transmembrane region" description="Helical" evidence="1">
    <location>
        <begin position="115"/>
        <end position="135"/>
    </location>
</feature>
<sequence>MKRDWRKLPVEWPLVLPIIVYLVLFFRAFQFIVDDTFITFLMSKNLVDSGVISTDPELHINATTAYLHIFAGALSYLIGGADFIDFGVKTFAGFLGCTCLALVNSIQKSIGVSSGLRLLCGLFLAGSFPFVLWSASAMETTYVATTLILLCWAFYYHPRSIPEPVVFSLAALCVLYRMDTLVFVTPILFGTFYLNRFSRRTLRNSGFFLVPLVLFAIFLRIYYGSVLPTPAMKASFGLYAMLMNAIHTGLPYLEDFALVNLHGLGIIAALITVLAGLPGFFRMRLEGDRARMFFIGAAALGYIGYIASQGIVHMMFSFRFYTPLIPVLALLLGFQLDAIGRRLKPAQWHGTAVKAAAVMLTTANLAIFWYGTNVNMYFSRVRDPGLGPVGNDTIDGWATLHQEMKGAGRYFATQIPRDYRVGLWVAGIIPFYMPQRVFDNHLIGSPTDKYVDYIVAQCPSDQTSPSDMKQYPGLYASKKALYYPLTSWCLMPTSMSPNSDVADAPVAPPFGIVYGHRRYWENLFLAGEQFRDHPERFASLPMKVFPGFSNRPVRVSSALTQLDTDYAKNIFSLAPPAEMVFDPPAGSHSATMEYGFASKMYSIGPTISPVEFIVSQDTAGGRKELFRRRLDPEATIESERGIQKITVDLQGDGKLYLAYHSLHGEPKGPGIVFITDFQFR</sequence>
<dbReference type="EMBL" id="CP000301">
    <property type="protein sequence ID" value="ABD89732.1"/>
    <property type="molecule type" value="Genomic_DNA"/>
</dbReference>
<dbReference type="AlphaFoldDB" id="Q20YQ4"/>
<dbReference type="HOGENOM" id="CLU_404331_0_0_5"/>